<dbReference type="AlphaFoldDB" id="A0A6J6KQM4"/>
<keyword evidence="2" id="KW-0813">Transport</keyword>
<dbReference type="GO" id="GO:0030313">
    <property type="term" value="C:cell envelope"/>
    <property type="evidence" value="ECO:0007669"/>
    <property type="project" value="UniProtKB-SubCell"/>
</dbReference>
<keyword evidence="4" id="KW-0732">Signal</keyword>
<dbReference type="InterPro" id="IPR006128">
    <property type="entry name" value="Lipoprotein_PsaA-like"/>
</dbReference>
<dbReference type="InterPro" id="IPR006129">
    <property type="entry name" value="AdhesinB"/>
</dbReference>
<organism evidence="5">
    <name type="scientific">freshwater metagenome</name>
    <dbReference type="NCBI Taxonomy" id="449393"/>
    <lineage>
        <taxon>unclassified sequences</taxon>
        <taxon>metagenomes</taxon>
        <taxon>ecological metagenomes</taxon>
    </lineage>
</organism>
<accession>A0A6J6KQM4</accession>
<dbReference type="PRINTS" id="PR00691">
    <property type="entry name" value="ADHESINB"/>
</dbReference>
<dbReference type="EMBL" id="CAEZWH010000081">
    <property type="protein sequence ID" value="CAB4652107.1"/>
    <property type="molecule type" value="Genomic_DNA"/>
</dbReference>
<dbReference type="InterPro" id="IPR006127">
    <property type="entry name" value="ZnuA-like"/>
</dbReference>
<dbReference type="PRINTS" id="PR00690">
    <property type="entry name" value="ADHESNFAMILY"/>
</dbReference>
<protein>
    <submittedName>
        <fullName evidence="5">Unannotated protein</fullName>
    </submittedName>
</protein>
<dbReference type="InterPro" id="IPR050492">
    <property type="entry name" value="Bact_metal-bind_prot9"/>
</dbReference>
<name>A0A6J6KQM4_9ZZZZ</name>
<sequence>MRIIPRVLFGICLVLLAVSACSSSSALPDEKSELPTVVVTYSVLGNIVEQLVGDAATVTTLIPDGQDPHEFEPSAKDIESLNNANIVVSNGLDFEEGLEETLNNVKTAGVNVFMAGDHITVRELSEDEHDHGAFDPHLWLSPAAMLEMLPELSKAIGAAIGADLSVQLETLSAELTALDTQIQEKIGGVKCELVSGHDEMGYFADRYGCEVIGAVIPSLSTTSESSAGELADLKAEIETHGVPAIFTGLGTSPAVAEQLASELGVKAVTLSTHFLDSAATYQEFMMRMTNQIAEALG</sequence>
<dbReference type="GO" id="GO:0007155">
    <property type="term" value="P:cell adhesion"/>
    <property type="evidence" value="ECO:0007669"/>
    <property type="project" value="InterPro"/>
</dbReference>
<dbReference type="Gene3D" id="3.40.50.1980">
    <property type="entry name" value="Nitrogenase molybdenum iron protein domain"/>
    <property type="match status" value="2"/>
</dbReference>
<proteinExistence type="predicted"/>
<dbReference type="GO" id="GO:0030001">
    <property type="term" value="P:metal ion transport"/>
    <property type="evidence" value="ECO:0007669"/>
    <property type="project" value="InterPro"/>
</dbReference>
<reference evidence="5" key="1">
    <citation type="submission" date="2020-05" db="EMBL/GenBank/DDBJ databases">
        <authorList>
            <person name="Chiriac C."/>
            <person name="Salcher M."/>
            <person name="Ghai R."/>
            <person name="Kavagutti S V."/>
        </authorList>
    </citation>
    <scope>NUCLEOTIDE SEQUENCE</scope>
</reference>
<evidence type="ECO:0000256" key="1">
    <source>
        <dbReference type="ARBA" id="ARBA00004196"/>
    </source>
</evidence>
<evidence type="ECO:0000256" key="3">
    <source>
        <dbReference type="ARBA" id="ARBA00022723"/>
    </source>
</evidence>
<gene>
    <name evidence="5" type="ORF">UFOPK2195_00531</name>
</gene>
<comment type="subcellular location">
    <subcellularLocation>
        <location evidence="1">Cell envelope</location>
    </subcellularLocation>
</comment>
<evidence type="ECO:0000313" key="5">
    <source>
        <dbReference type="EMBL" id="CAB4652107.1"/>
    </source>
</evidence>
<dbReference type="PANTHER" id="PTHR42953">
    <property type="entry name" value="HIGH-AFFINITY ZINC UPTAKE SYSTEM PROTEIN ZNUA-RELATED"/>
    <property type="match status" value="1"/>
</dbReference>
<dbReference type="GO" id="GO:0046872">
    <property type="term" value="F:metal ion binding"/>
    <property type="evidence" value="ECO:0007669"/>
    <property type="project" value="UniProtKB-KW"/>
</dbReference>
<dbReference type="PANTHER" id="PTHR42953:SF1">
    <property type="entry name" value="METAL-BINDING PROTEIN HI_0362-RELATED"/>
    <property type="match status" value="1"/>
</dbReference>
<dbReference type="PROSITE" id="PS51257">
    <property type="entry name" value="PROKAR_LIPOPROTEIN"/>
    <property type="match status" value="1"/>
</dbReference>
<evidence type="ECO:0000256" key="4">
    <source>
        <dbReference type="ARBA" id="ARBA00022729"/>
    </source>
</evidence>
<evidence type="ECO:0000256" key="2">
    <source>
        <dbReference type="ARBA" id="ARBA00022448"/>
    </source>
</evidence>
<dbReference type="Pfam" id="PF01297">
    <property type="entry name" value="ZnuA"/>
    <property type="match status" value="1"/>
</dbReference>
<keyword evidence="3" id="KW-0479">Metal-binding</keyword>
<dbReference type="SUPFAM" id="SSF53807">
    <property type="entry name" value="Helical backbone' metal receptor"/>
    <property type="match status" value="1"/>
</dbReference>